<dbReference type="InterPro" id="IPR006142">
    <property type="entry name" value="INTEIN"/>
</dbReference>
<feature type="domain" description="Hint" evidence="15">
    <location>
        <begin position="431"/>
        <end position="474"/>
    </location>
</feature>
<keyword evidence="5" id="KW-0846">Cobalamin</keyword>
<dbReference type="PANTHER" id="PTHR43371">
    <property type="entry name" value="VITAMIN B12-DEPENDENT RIBONUCLEOTIDE REDUCTASE"/>
    <property type="match status" value="1"/>
</dbReference>
<evidence type="ECO:0000256" key="13">
    <source>
        <dbReference type="ARBA" id="ARBA00033050"/>
    </source>
</evidence>
<evidence type="ECO:0000256" key="3">
    <source>
        <dbReference type="ARBA" id="ARBA00012274"/>
    </source>
</evidence>
<accession>A0A8S5MVG5</accession>
<reference evidence="17" key="1">
    <citation type="journal article" date="2021" name="Proc. Natl. Acad. Sci. U.S.A.">
        <title>A Catalog of Tens of Thousands of Viruses from Human Metagenomes Reveals Hidden Associations with Chronic Diseases.</title>
        <authorList>
            <person name="Tisza M.J."/>
            <person name="Buck C.B."/>
        </authorList>
    </citation>
    <scope>NUCLEOTIDE SEQUENCE</scope>
    <source>
        <strain evidence="17">CtsBB38</strain>
    </source>
</reference>
<dbReference type="Pfam" id="PF12637">
    <property type="entry name" value="TSCPD"/>
    <property type="match status" value="1"/>
</dbReference>
<dbReference type="SMART" id="SM00305">
    <property type="entry name" value="HintC"/>
    <property type="match status" value="1"/>
</dbReference>
<dbReference type="PANTHER" id="PTHR43371:SF1">
    <property type="entry name" value="RIBONUCLEOSIDE-DIPHOSPHATE REDUCTASE"/>
    <property type="match status" value="1"/>
</dbReference>
<organism evidence="17">
    <name type="scientific">Siphoviridae sp. ctsBB38</name>
    <dbReference type="NCBI Taxonomy" id="2826482"/>
    <lineage>
        <taxon>Viruses</taxon>
        <taxon>Duplodnaviria</taxon>
        <taxon>Heunggongvirae</taxon>
        <taxon>Uroviricota</taxon>
        <taxon>Caudoviricetes</taxon>
    </lineage>
</organism>
<dbReference type="InterPro" id="IPR003587">
    <property type="entry name" value="Hint_dom_N"/>
</dbReference>
<dbReference type="GO" id="GO:0004748">
    <property type="term" value="F:ribonucleoside-diphosphate reductase activity, thioredoxin disulfide as acceptor"/>
    <property type="evidence" value="ECO:0007669"/>
    <property type="project" value="UniProtKB-EC"/>
</dbReference>
<dbReference type="PROSITE" id="PS50817">
    <property type="entry name" value="INTEIN_N_TER"/>
    <property type="match status" value="1"/>
</dbReference>
<dbReference type="NCBIfam" id="TIGR01443">
    <property type="entry name" value="intein_Cterm"/>
    <property type="match status" value="1"/>
</dbReference>
<protein>
    <recommendedName>
        <fullName evidence="4">Vitamin B12-dependent ribonucleotide reductase</fullName>
        <ecNumber evidence="3">1.17.4.1</ecNumber>
    </recommendedName>
    <alternativeName>
        <fullName evidence="13">Ribonucleoside-diphosphate reductase NrdJ</fullName>
    </alternativeName>
</protein>
<dbReference type="SUPFAM" id="SSF51294">
    <property type="entry name" value="Hedgehog/intein (Hint) domain"/>
    <property type="match status" value="1"/>
</dbReference>
<dbReference type="SUPFAM" id="SSF54060">
    <property type="entry name" value="His-Me finger endonucleases"/>
    <property type="match status" value="1"/>
</dbReference>
<dbReference type="GO" id="GO:0031419">
    <property type="term" value="F:cobalamin binding"/>
    <property type="evidence" value="ECO:0007669"/>
    <property type="project" value="UniProtKB-KW"/>
</dbReference>
<evidence type="ECO:0000256" key="8">
    <source>
        <dbReference type="ARBA" id="ARBA00022813"/>
    </source>
</evidence>
<dbReference type="GO" id="GO:0016539">
    <property type="term" value="P:intein-mediated protein splicing"/>
    <property type="evidence" value="ECO:0007669"/>
    <property type="project" value="InterPro"/>
</dbReference>
<dbReference type="NCBIfam" id="TIGR01445">
    <property type="entry name" value="intein_Nterm"/>
    <property type="match status" value="1"/>
</dbReference>
<evidence type="ECO:0000256" key="9">
    <source>
        <dbReference type="ARBA" id="ARBA00023000"/>
    </source>
</evidence>
<dbReference type="EMBL" id="BK014999">
    <property type="protein sequence ID" value="DAD86397.1"/>
    <property type="molecule type" value="Genomic_DNA"/>
</dbReference>
<keyword evidence="9" id="KW-0651">Protein splicing</keyword>
<proteinExistence type="inferred from homology"/>
<evidence type="ECO:0000256" key="2">
    <source>
        <dbReference type="ARBA" id="ARBA00007405"/>
    </source>
</evidence>
<dbReference type="InterPro" id="IPR050862">
    <property type="entry name" value="RdRp_reductase_class-2"/>
</dbReference>
<dbReference type="GO" id="GO:0000166">
    <property type="term" value="F:nucleotide binding"/>
    <property type="evidence" value="ECO:0007669"/>
    <property type="project" value="UniProtKB-KW"/>
</dbReference>
<evidence type="ECO:0000256" key="6">
    <source>
        <dbReference type="ARBA" id="ARBA00022634"/>
    </source>
</evidence>
<sequence length="950" mass="105392">MELQDWKLSELGEDIWKKKYQRNGESFDQWLDRVSGGDKQVAQLIVDKKFLFGGRILSNRGITNRGVTYSNCYVIAPPEDSIEGIYETAMKLARTFSYGGGCGVDISTLRPKGAEVHNAALTTSGAVSFMDVFEQTARVIGQNGRRGALMISMDSSHPDIHDFIDAKLDNKLEKCNISVRMSAKDMETKPEILDHIAANNYDWAEPGILFWDTIESYNLLDQFKDFKYAGVNPCVTGDTLVQTIQGTVPIKDLVGTQPYVYCMDNDGKLVVKRATKVWKTRKDAQLVEIDFNRGKLICTPDHKIYTRNRGWVAAKDLKPKDKLNGLGFSKGNEINEMIKLTSDPKYYKHHRFIMEQMGHSVNGKDVHHKDNNHLNNVYSNLEVIAHSKHCSLTNQGHECNCPQDPVTGQFIPKECKCKRSKTDSVNVDNTGKNFIVKSVTVLDYTEDVYDLTVPELHNFIANNIVIHNCAEEPLPAGGSCLLGALNLSEFVENPFTPQAAFNIPEFKSAVRIAIRALNNVLDEGLELHPLEEQQQSVRDWRQIGLGIMGFADMLLKMSCQYDSARALAIIDTVGKTLVNTGLQESAILAKETECFPKCNKKKLLASTFLTVLKHSNVIQDNTMNLIKQYSLRNSQLFTIAPTGSISTMLGVSGGVEPIFATHYTRKTQSLHGEDVFYNVYTPIIQTMIDMELIDEEKVDNIATAQNIDPFDRVTIQATWQKYIDASISSTVNVTNDTDVATIRDLYQAAWEEGCKGLTIYRAGCKKEGVLVATPKEQTSENTIHIPISDTSIDNCVAYGTQLTTGCGSLWMSVYFHKKTGQLCHIFLDKGSQGGCNSFMVGLSRMISYAGKLGGTVEGICDQLNSVPACPSYTVRNAVKGDTSAGKCCPSAIGRALMELKQRYITDHEEMSTGEPKMEEVTVSKCPECGAKLNFTGGCNSCPECGYTKCD</sequence>
<comment type="cofactor">
    <cofactor evidence="1">
        <name>adenosylcob(III)alamin</name>
        <dbReference type="ChEBI" id="CHEBI:18408"/>
    </cofactor>
</comment>
<dbReference type="EC" id="1.17.4.1" evidence="3"/>
<evidence type="ECO:0000256" key="5">
    <source>
        <dbReference type="ARBA" id="ARBA00022628"/>
    </source>
</evidence>
<dbReference type="SUPFAM" id="SSF51998">
    <property type="entry name" value="PFL-like glycyl radical enzymes"/>
    <property type="match status" value="1"/>
</dbReference>
<dbReference type="InterPro" id="IPR030934">
    <property type="entry name" value="Intein_C"/>
</dbReference>
<comment type="catalytic activity">
    <reaction evidence="14">
        <text>a 2'-deoxyribonucleoside 5'-diphosphate + [thioredoxin]-disulfide + H2O = a ribonucleoside 5'-diphosphate + [thioredoxin]-dithiol</text>
        <dbReference type="Rhea" id="RHEA:23252"/>
        <dbReference type="Rhea" id="RHEA-COMP:10698"/>
        <dbReference type="Rhea" id="RHEA-COMP:10700"/>
        <dbReference type="ChEBI" id="CHEBI:15377"/>
        <dbReference type="ChEBI" id="CHEBI:29950"/>
        <dbReference type="ChEBI" id="CHEBI:50058"/>
        <dbReference type="ChEBI" id="CHEBI:57930"/>
        <dbReference type="ChEBI" id="CHEBI:73316"/>
        <dbReference type="EC" id="1.17.4.1"/>
    </reaction>
</comment>
<dbReference type="InterPro" id="IPR000788">
    <property type="entry name" value="RNR_lg_C"/>
</dbReference>
<dbReference type="InterPro" id="IPR024434">
    <property type="entry name" value="TSCPD_dom"/>
</dbReference>
<evidence type="ECO:0000256" key="4">
    <source>
        <dbReference type="ARBA" id="ARBA00014409"/>
    </source>
</evidence>
<evidence type="ECO:0000256" key="14">
    <source>
        <dbReference type="ARBA" id="ARBA00047754"/>
    </source>
</evidence>
<comment type="similarity">
    <text evidence="2">Belongs to the ribonucleoside diphosphate reductase class-2 family.</text>
</comment>
<dbReference type="InterPro" id="IPR044925">
    <property type="entry name" value="His-Me_finger_sf"/>
</dbReference>
<evidence type="ECO:0000259" key="15">
    <source>
        <dbReference type="SMART" id="SM00305"/>
    </source>
</evidence>
<dbReference type="SMART" id="SM00306">
    <property type="entry name" value="HintN"/>
    <property type="match status" value="1"/>
</dbReference>
<comment type="function">
    <text evidence="12">Catalyzes the reduction of ribonucleotides to deoxyribonucleotides. May function to provide a pool of deoxyribonucleotide precursors for DNA repair during oxygen limitation and/or for immediate growth after restoration of oxygen.</text>
</comment>
<dbReference type="PROSITE" id="PS50818">
    <property type="entry name" value="INTEIN_C_TER"/>
    <property type="match status" value="1"/>
</dbReference>
<evidence type="ECO:0000256" key="1">
    <source>
        <dbReference type="ARBA" id="ARBA00001922"/>
    </source>
</evidence>
<feature type="domain" description="Hint" evidence="16">
    <location>
        <begin position="232"/>
        <end position="327"/>
    </location>
</feature>
<evidence type="ECO:0000313" key="17">
    <source>
        <dbReference type="EMBL" id="DAD86397.1"/>
    </source>
</evidence>
<keyword evidence="11" id="KW-0170">Cobalt</keyword>
<dbReference type="Gene3D" id="3.20.70.20">
    <property type="match status" value="2"/>
</dbReference>
<evidence type="ECO:0000259" key="16">
    <source>
        <dbReference type="SMART" id="SM00306"/>
    </source>
</evidence>
<keyword evidence="7" id="KW-0547">Nucleotide-binding</keyword>
<keyword evidence="6" id="KW-0237">DNA synthesis</keyword>
<keyword evidence="8" id="KW-0068">Autocatalytic cleavage</keyword>
<dbReference type="InterPro" id="IPR003586">
    <property type="entry name" value="Hint_dom_C"/>
</dbReference>
<dbReference type="InterPro" id="IPR036844">
    <property type="entry name" value="Hint_dom_sf"/>
</dbReference>
<evidence type="ECO:0000256" key="7">
    <source>
        <dbReference type="ARBA" id="ARBA00022741"/>
    </source>
</evidence>
<dbReference type="Pfam" id="PF02867">
    <property type="entry name" value="Ribonuc_red_lgC"/>
    <property type="match status" value="2"/>
</dbReference>
<dbReference type="GO" id="GO:0071897">
    <property type="term" value="P:DNA biosynthetic process"/>
    <property type="evidence" value="ECO:0007669"/>
    <property type="project" value="UniProtKB-KW"/>
</dbReference>
<evidence type="ECO:0000256" key="10">
    <source>
        <dbReference type="ARBA" id="ARBA00023002"/>
    </source>
</evidence>
<dbReference type="PRINTS" id="PR00379">
    <property type="entry name" value="INTEIN"/>
</dbReference>
<evidence type="ECO:0000256" key="12">
    <source>
        <dbReference type="ARBA" id="ARBA00025437"/>
    </source>
</evidence>
<evidence type="ECO:0000256" key="11">
    <source>
        <dbReference type="ARBA" id="ARBA00023285"/>
    </source>
</evidence>
<name>A0A8S5MVG5_9CAUD</name>
<dbReference type="InterPro" id="IPR006141">
    <property type="entry name" value="Intein_N"/>
</dbReference>
<dbReference type="Gene3D" id="2.170.16.10">
    <property type="entry name" value="Hedgehog/Intein (Hint) domain"/>
    <property type="match status" value="1"/>
</dbReference>
<keyword evidence="10" id="KW-0560">Oxidoreductase</keyword>
<dbReference type="Pfam" id="PF14890">
    <property type="entry name" value="Intein_splicing"/>
    <property type="match status" value="1"/>
</dbReference>